<dbReference type="InterPro" id="IPR013976">
    <property type="entry name" value="HDOD"/>
</dbReference>
<feature type="non-terminal residue" evidence="2">
    <location>
        <position position="1"/>
    </location>
</feature>
<organism evidence="2 3">
    <name type="scientific">Entotheonella factor</name>
    <dbReference type="NCBI Taxonomy" id="1429438"/>
    <lineage>
        <taxon>Bacteria</taxon>
        <taxon>Pseudomonadati</taxon>
        <taxon>Nitrospinota/Tectimicrobiota group</taxon>
        <taxon>Candidatus Tectimicrobiota</taxon>
        <taxon>Candidatus Entotheonellia</taxon>
        <taxon>Candidatus Entotheonellales</taxon>
        <taxon>Candidatus Entotheonellaceae</taxon>
        <taxon>Candidatus Entotheonella</taxon>
    </lineage>
</organism>
<gene>
    <name evidence="2" type="ORF">ETSY1_35990</name>
</gene>
<reference evidence="2 3" key="1">
    <citation type="journal article" date="2014" name="Nature">
        <title>An environmental bacterial taxon with a large and distinct metabolic repertoire.</title>
        <authorList>
            <person name="Wilson M.C."/>
            <person name="Mori T."/>
            <person name="Ruckert C."/>
            <person name="Uria A.R."/>
            <person name="Helf M.J."/>
            <person name="Takada K."/>
            <person name="Gernert C."/>
            <person name="Steffens U.A."/>
            <person name="Heycke N."/>
            <person name="Schmitt S."/>
            <person name="Rinke C."/>
            <person name="Helfrich E.J."/>
            <person name="Brachmann A.O."/>
            <person name="Gurgui C."/>
            <person name="Wakimoto T."/>
            <person name="Kracht M."/>
            <person name="Crusemann M."/>
            <person name="Hentschel U."/>
            <person name="Abe I."/>
            <person name="Matsunaga S."/>
            <person name="Kalinowski J."/>
            <person name="Takeyama H."/>
            <person name="Piel J."/>
        </authorList>
    </citation>
    <scope>NUCLEOTIDE SEQUENCE [LARGE SCALE GENOMIC DNA]</scope>
    <source>
        <strain evidence="3">TSY1</strain>
    </source>
</reference>
<dbReference type="InterPro" id="IPR052340">
    <property type="entry name" value="RNase_Y/CdgJ"/>
</dbReference>
<dbReference type="PROSITE" id="PS51833">
    <property type="entry name" value="HDOD"/>
    <property type="match status" value="1"/>
</dbReference>
<dbReference type="Pfam" id="PF08668">
    <property type="entry name" value="HDOD"/>
    <property type="match status" value="1"/>
</dbReference>
<dbReference type="HOGENOM" id="CLU_1398942_0_0_7"/>
<dbReference type="Proteomes" id="UP000019141">
    <property type="component" value="Unassembled WGS sequence"/>
</dbReference>
<protein>
    <recommendedName>
        <fullName evidence="1">HDOD domain-containing protein</fullName>
    </recommendedName>
</protein>
<sequence>LLNLMTKLIDPATPFKELEDLIRRDVTLCHNLLRVLSSNALTPLEPIATVQQMLQTLGLKSLITWVSLILLSGLDDKPHELVTTAMIRAKMCESLAKATRQEAPKTFFLTGLISVLDALLDVTMADLIAHLCIDETIQHALLHHQGEQGRILGSVLAYESGNWEALNQLGIDSTVITDSYLRAIVWAEGAAGAP</sequence>
<dbReference type="SUPFAM" id="SSF109604">
    <property type="entry name" value="HD-domain/PDEase-like"/>
    <property type="match status" value="1"/>
</dbReference>
<evidence type="ECO:0000259" key="1">
    <source>
        <dbReference type="PROSITE" id="PS51833"/>
    </source>
</evidence>
<dbReference type="PANTHER" id="PTHR33525">
    <property type="match status" value="1"/>
</dbReference>
<dbReference type="Gene3D" id="1.10.3210.10">
    <property type="entry name" value="Hypothetical protein af1432"/>
    <property type="match status" value="1"/>
</dbReference>
<comment type="caution">
    <text evidence="2">The sequence shown here is derived from an EMBL/GenBank/DDBJ whole genome shotgun (WGS) entry which is preliminary data.</text>
</comment>
<name>W4L8F7_ENTF1</name>
<dbReference type="AlphaFoldDB" id="W4L8F7"/>
<keyword evidence="3" id="KW-1185">Reference proteome</keyword>
<dbReference type="EMBL" id="AZHW01001107">
    <property type="protein sequence ID" value="ETW94189.1"/>
    <property type="molecule type" value="Genomic_DNA"/>
</dbReference>
<dbReference type="PANTHER" id="PTHR33525:SF4">
    <property type="entry name" value="CYCLIC DI-GMP PHOSPHODIESTERASE CDGJ"/>
    <property type="match status" value="1"/>
</dbReference>
<feature type="domain" description="HDOD" evidence="1">
    <location>
        <begin position="1"/>
        <end position="179"/>
    </location>
</feature>
<evidence type="ECO:0000313" key="3">
    <source>
        <dbReference type="Proteomes" id="UP000019141"/>
    </source>
</evidence>
<accession>W4L8F7</accession>
<proteinExistence type="predicted"/>
<evidence type="ECO:0000313" key="2">
    <source>
        <dbReference type="EMBL" id="ETW94189.1"/>
    </source>
</evidence>